<reference evidence="1" key="2">
    <citation type="submission" date="2019-01" db="UniProtKB">
        <authorList>
            <consortium name="EnsemblPlants"/>
        </authorList>
    </citation>
    <scope>IDENTIFICATION</scope>
    <source>
        <strain evidence="1">cv. Heinz 1706</strain>
    </source>
</reference>
<name>A0A3Q7GJ12_SOLLC</name>
<dbReference type="InParanoid" id="A0A3Q7GJ12"/>
<protein>
    <submittedName>
        <fullName evidence="1">Uncharacterized protein</fullName>
    </submittedName>
</protein>
<dbReference type="Gramene" id="Solyc05g041235.1.1">
    <property type="protein sequence ID" value="Solyc05g041235.1.1"/>
    <property type="gene ID" value="Solyc05g041235.1"/>
</dbReference>
<dbReference type="EnsemblPlants" id="Solyc05g041235.1.1">
    <property type="protein sequence ID" value="Solyc05g041235.1.1"/>
    <property type="gene ID" value="Solyc05g041235.1"/>
</dbReference>
<dbReference type="Proteomes" id="UP000004994">
    <property type="component" value="Chromosome 5"/>
</dbReference>
<sequence>VNWLQSITSLTTYSRASIIFCNEGSVSSSLSSLLISPSLDYSLASVSVSLGSPMLTRLVAPSLGNPSQEFAFSLALTTLLLTSHGYIFKDIRISLSHPALLFTDNIRALHLTVN</sequence>
<organism evidence="1">
    <name type="scientific">Solanum lycopersicum</name>
    <name type="common">Tomato</name>
    <name type="synonym">Lycopersicon esculentum</name>
    <dbReference type="NCBI Taxonomy" id="4081"/>
    <lineage>
        <taxon>Eukaryota</taxon>
        <taxon>Viridiplantae</taxon>
        <taxon>Streptophyta</taxon>
        <taxon>Embryophyta</taxon>
        <taxon>Tracheophyta</taxon>
        <taxon>Spermatophyta</taxon>
        <taxon>Magnoliopsida</taxon>
        <taxon>eudicotyledons</taxon>
        <taxon>Gunneridae</taxon>
        <taxon>Pentapetalae</taxon>
        <taxon>asterids</taxon>
        <taxon>lamiids</taxon>
        <taxon>Solanales</taxon>
        <taxon>Solanaceae</taxon>
        <taxon>Solanoideae</taxon>
        <taxon>Solaneae</taxon>
        <taxon>Solanum</taxon>
        <taxon>Solanum subgen. Lycopersicon</taxon>
    </lineage>
</organism>
<evidence type="ECO:0000313" key="2">
    <source>
        <dbReference type="Proteomes" id="UP000004994"/>
    </source>
</evidence>
<evidence type="ECO:0000313" key="1">
    <source>
        <dbReference type="EnsemblPlants" id="Solyc05g041235.1.1"/>
    </source>
</evidence>
<dbReference type="AlphaFoldDB" id="A0A3Q7GJ12"/>
<keyword evidence="2" id="KW-1185">Reference proteome</keyword>
<accession>A0A3Q7GJ12</accession>
<reference evidence="1" key="1">
    <citation type="journal article" date="2012" name="Nature">
        <title>The tomato genome sequence provides insights into fleshy fruit evolution.</title>
        <authorList>
            <consortium name="Tomato Genome Consortium"/>
        </authorList>
    </citation>
    <scope>NUCLEOTIDE SEQUENCE [LARGE SCALE GENOMIC DNA]</scope>
    <source>
        <strain evidence="1">cv. Heinz 1706</strain>
    </source>
</reference>
<proteinExistence type="predicted"/>